<organism evidence="6">
    <name type="scientific">mine drainage metagenome</name>
    <dbReference type="NCBI Taxonomy" id="410659"/>
    <lineage>
        <taxon>unclassified sequences</taxon>
        <taxon>metagenomes</taxon>
        <taxon>ecological metagenomes</taxon>
    </lineage>
</organism>
<keyword evidence="2" id="KW-0694">RNA-binding</keyword>
<dbReference type="FunFam" id="3.90.930.12:FF:000008">
    <property type="entry name" value="50S ribosomal protein L6"/>
    <property type="match status" value="1"/>
</dbReference>
<proteinExistence type="predicted"/>
<dbReference type="EMBL" id="AUZZ01000895">
    <property type="protein sequence ID" value="EQD66368.1"/>
    <property type="molecule type" value="Genomic_DNA"/>
</dbReference>
<evidence type="ECO:0000256" key="3">
    <source>
        <dbReference type="ARBA" id="ARBA00022980"/>
    </source>
</evidence>
<reference evidence="6" key="2">
    <citation type="journal article" date="2014" name="ISME J.">
        <title>Microbial stratification in low pH oxic and suboxic macroscopic growths along an acid mine drainage.</title>
        <authorList>
            <person name="Mendez-Garcia C."/>
            <person name="Mesa V."/>
            <person name="Sprenger R.R."/>
            <person name="Richter M."/>
            <person name="Diez M.S."/>
            <person name="Solano J."/>
            <person name="Bargiela R."/>
            <person name="Golyshina O.V."/>
            <person name="Manteca A."/>
            <person name="Ramos J.L."/>
            <person name="Gallego J.R."/>
            <person name="Llorente I."/>
            <person name="Martins Dos Santos V.A."/>
            <person name="Jensen O.N."/>
            <person name="Pelaez A.I."/>
            <person name="Sanchez J."/>
            <person name="Ferrer M."/>
        </authorList>
    </citation>
    <scope>NUCLEOTIDE SEQUENCE</scope>
</reference>
<dbReference type="PANTHER" id="PTHR11655">
    <property type="entry name" value="60S/50S RIBOSOMAL PROTEIN L6/L9"/>
    <property type="match status" value="1"/>
</dbReference>
<accession>T1BCX9</accession>
<evidence type="ECO:0000313" key="6">
    <source>
        <dbReference type="EMBL" id="EQD66368.1"/>
    </source>
</evidence>
<dbReference type="InterPro" id="IPR036789">
    <property type="entry name" value="Ribosomal_uL6-like_a/b-dom_sf"/>
</dbReference>
<gene>
    <name evidence="6" type="ORF">B2A_01196</name>
</gene>
<keyword evidence="4" id="KW-0687">Ribonucleoprotein</keyword>
<evidence type="ECO:0000256" key="1">
    <source>
        <dbReference type="ARBA" id="ARBA00022730"/>
    </source>
</evidence>
<dbReference type="Gene3D" id="3.90.930.12">
    <property type="entry name" value="Ribosomal protein L6, alpha-beta domain"/>
    <property type="match status" value="2"/>
</dbReference>
<protein>
    <submittedName>
        <fullName evidence="6">50S ribosomal protein L6P</fullName>
    </submittedName>
</protein>
<sequence length="176" mass="19715">MIFMEIKVLDGVKIEQKANRLGIQGKLGSNAFTYNDALVNVKVEGDTIKVEPIDSKKLARKSSNLVNTIAKEITNNMKGVCEYYEKDMSMVFVHFPTTVEIKDDKVIIKNLFGERASRMARIMGGTKVEVKGQSIRVYGTSLEDVSQTAANIRGACKARHKDSRIFQDGIYYALKE</sequence>
<dbReference type="GO" id="GO:0019843">
    <property type="term" value="F:rRNA binding"/>
    <property type="evidence" value="ECO:0007669"/>
    <property type="project" value="UniProtKB-KW"/>
</dbReference>
<reference evidence="6" key="1">
    <citation type="submission" date="2013-08" db="EMBL/GenBank/DDBJ databases">
        <authorList>
            <person name="Mendez C."/>
            <person name="Richter M."/>
            <person name="Ferrer M."/>
            <person name="Sanchez J."/>
        </authorList>
    </citation>
    <scope>NUCLEOTIDE SEQUENCE</scope>
</reference>
<dbReference type="GO" id="GO:0002181">
    <property type="term" value="P:cytoplasmic translation"/>
    <property type="evidence" value="ECO:0007669"/>
    <property type="project" value="TreeGrafter"/>
</dbReference>
<feature type="domain" description="Large ribosomal subunit protein uL6 alpha-beta" evidence="5">
    <location>
        <begin position="95"/>
        <end position="169"/>
    </location>
</feature>
<dbReference type="Pfam" id="PF00347">
    <property type="entry name" value="Ribosomal_L6"/>
    <property type="match status" value="1"/>
</dbReference>
<evidence type="ECO:0000256" key="4">
    <source>
        <dbReference type="ARBA" id="ARBA00023274"/>
    </source>
</evidence>
<dbReference type="InterPro" id="IPR000702">
    <property type="entry name" value="Ribosomal_uL6-like"/>
</dbReference>
<dbReference type="PANTHER" id="PTHR11655:SF16">
    <property type="entry name" value="60S RIBOSOMAL PROTEIN L9"/>
    <property type="match status" value="1"/>
</dbReference>
<dbReference type="SUPFAM" id="SSF56053">
    <property type="entry name" value="Ribosomal protein L6"/>
    <property type="match status" value="2"/>
</dbReference>
<dbReference type="PIRSF" id="PIRSF002162">
    <property type="entry name" value="Ribosomal_L6"/>
    <property type="match status" value="1"/>
</dbReference>
<dbReference type="InterPro" id="IPR020040">
    <property type="entry name" value="Ribosomal_uL6_a/b-dom"/>
</dbReference>
<evidence type="ECO:0000256" key="2">
    <source>
        <dbReference type="ARBA" id="ARBA00022884"/>
    </source>
</evidence>
<dbReference type="AlphaFoldDB" id="T1BCX9"/>
<name>T1BCX9_9ZZZZ</name>
<dbReference type="GO" id="GO:0022625">
    <property type="term" value="C:cytosolic large ribosomal subunit"/>
    <property type="evidence" value="ECO:0007669"/>
    <property type="project" value="TreeGrafter"/>
</dbReference>
<dbReference type="GO" id="GO:0003735">
    <property type="term" value="F:structural constituent of ribosome"/>
    <property type="evidence" value="ECO:0007669"/>
    <property type="project" value="InterPro"/>
</dbReference>
<keyword evidence="1" id="KW-0699">rRNA-binding</keyword>
<comment type="caution">
    <text evidence="6">The sequence shown here is derived from an EMBL/GenBank/DDBJ whole genome shotgun (WGS) entry which is preliminary data.</text>
</comment>
<keyword evidence="3 6" id="KW-0689">Ribosomal protein</keyword>
<evidence type="ECO:0000259" key="5">
    <source>
        <dbReference type="Pfam" id="PF00347"/>
    </source>
</evidence>